<dbReference type="RefSeq" id="WP_230501049.1">
    <property type="nucleotide sequence ID" value="NZ_CAKJTJ010000008.1"/>
</dbReference>
<dbReference type="InterPro" id="IPR032280">
    <property type="entry name" value="DUF4985"/>
</dbReference>
<dbReference type="Gene3D" id="3.20.20.80">
    <property type="entry name" value="Glycosidases"/>
    <property type="match status" value="1"/>
</dbReference>
<name>A0ABM8YML4_9BACI</name>
<organism evidence="3 4">
    <name type="scientific">Sutcliffiella rhizosphaerae</name>
    <dbReference type="NCBI Taxonomy" id="2880967"/>
    <lineage>
        <taxon>Bacteria</taxon>
        <taxon>Bacillati</taxon>
        <taxon>Bacillota</taxon>
        <taxon>Bacilli</taxon>
        <taxon>Bacillales</taxon>
        <taxon>Bacillaceae</taxon>
        <taxon>Sutcliffiella</taxon>
    </lineage>
</organism>
<evidence type="ECO:0000259" key="2">
    <source>
        <dbReference type="Pfam" id="PF16373"/>
    </source>
</evidence>
<dbReference type="PANTHER" id="PTHR43405:SF1">
    <property type="entry name" value="GLYCOSYL HYDROLASE DIGH"/>
    <property type="match status" value="1"/>
</dbReference>
<dbReference type="Proteomes" id="UP000789833">
    <property type="component" value="Unassembled WGS sequence"/>
</dbReference>
<proteinExistence type="predicted"/>
<dbReference type="Pfam" id="PF13200">
    <property type="entry name" value="DUF4015"/>
    <property type="match status" value="1"/>
</dbReference>
<evidence type="ECO:0000259" key="1">
    <source>
        <dbReference type="Pfam" id="PF13200"/>
    </source>
</evidence>
<evidence type="ECO:0008006" key="5">
    <source>
        <dbReference type="Google" id="ProtNLM"/>
    </source>
</evidence>
<feature type="domain" description="DUF4015" evidence="1">
    <location>
        <begin position="20"/>
        <end position="217"/>
    </location>
</feature>
<feature type="domain" description="DUF4985" evidence="2">
    <location>
        <begin position="252"/>
        <end position="362"/>
    </location>
</feature>
<protein>
    <recommendedName>
        <fullName evidence="5">Glycosyl hydrolase-like 10 domain-containing protein</fullName>
    </recommendedName>
</protein>
<dbReference type="Pfam" id="PF16373">
    <property type="entry name" value="DUF4985"/>
    <property type="match status" value="1"/>
</dbReference>
<evidence type="ECO:0000313" key="3">
    <source>
        <dbReference type="EMBL" id="CAG9621147.1"/>
    </source>
</evidence>
<comment type="caution">
    <text evidence="3">The sequence shown here is derived from an EMBL/GenBank/DDBJ whole genome shotgun (WGS) entry which is preliminary data.</text>
</comment>
<dbReference type="PANTHER" id="PTHR43405">
    <property type="entry name" value="GLYCOSYL HYDROLASE DIGH"/>
    <property type="match status" value="1"/>
</dbReference>
<reference evidence="3 4" key="1">
    <citation type="submission" date="2021-10" db="EMBL/GenBank/DDBJ databases">
        <authorList>
            <person name="Criscuolo A."/>
        </authorList>
    </citation>
    <scope>NUCLEOTIDE SEQUENCE [LARGE SCALE GENOMIC DNA]</scope>
    <source>
        <strain evidence="4">CIP 111883</strain>
    </source>
</reference>
<dbReference type="InterPro" id="IPR052177">
    <property type="entry name" value="Divisome_Glycosyl_Hydrolase"/>
</dbReference>
<evidence type="ECO:0000313" key="4">
    <source>
        <dbReference type="Proteomes" id="UP000789833"/>
    </source>
</evidence>
<sequence>MSEALQHAKVLWIDFMANANSLIDKEKRETYIINAKKAGFTHVVIDAKTPYGYVTGKSSYAPPIGEWERFKTWKDKDYVFIMLELINHYGLKAILKLDVFGEGKVGDFVAPPIAPDWLVSYQQRAIKDGKITAKEREHSIFVNPELEIVQKYELNIMREFIKNYGRFLDAVILDRCRYPKDGAEFMERTSLEYKNEVKKRAQTIYDFVLKAKQIVKNSQPVKELNFGVYVGSWYPDFHLEGVNWASKEYLADYDWVIQGYEQTGYAQELDFIMTGCYYPDVYRKEALQKGLEEWKSVEGAIDLSNKVTMGETQIIPSIFLHDYKQNEKQFLSAMEMCGRKNGSFMLFDAVYLEMYDWWKLVK</sequence>
<dbReference type="EMBL" id="CAKJTJ010000008">
    <property type="protein sequence ID" value="CAG9621147.1"/>
    <property type="molecule type" value="Genomic_DNA"/>
</dbReference>
<dbReference type="InterPro" id="IPR025275">
    <property type="entry name" value="DUF4015"/>
</dbReference>
<keyword evidence="4" id="KW-1185">Reference proteome</keyword>
<gene>
    <name evidence="3" type="ORF">BACCIP111883_01919</name>
</gene>
<accession>A0ABM8YML4</accession>